<proteinExistence type="predicted"/>
<dbReference type="Proteomes" id="UP001595596">
    <property type="component" value="Unassembled WGS sequence"/>
</dbReference>
<protein>
    <submittedName>
        <fullName evidence="2">Uncharacterized protein</fullName>
    </submittedName>
</protein>
<sequence>MNIPEKPRQGNLPVSPAPRRRPGQPKRKATEKRVSRAASLIQDHIAVLIAQRITLPILGLEIALGELRQIGGAQ</sequence>
<gene>
    <name evidence="2" type="ORF">ACFOMP_18240</name>
</gene>
<feature type="compositionally biased region" description="Basic residues" evidence="1">
    <location>
        <begin position="18"/>
        <end position="30"/>
    </location>
</feature>
<evidence type="ECO:0000313" key="2">
    <source>
        <dbReference type="EMBL" id="MFC3571398.1"/>
    </source>
</evidence>
<dbReference type="EMBL" id="JBHRXE010000058">
    <property type="protein sequence ID" value="MFC3571398.1"/>
    <property type="molecule type" value="Genomic_DNA"/>
</dbReference>
<reference evidence="3" key="1">
    <citation type="journal article" date="2019" name="Int. J. Syst. Evol. Microbiol.">
        <title>The Global Catalogue of Microorganisms (GCM) 10K type strain sequencing project: providing services to taxonomists for standard genome sequencing and annotation.</title>
        <authorList>
            <consortium name="The Broad Institute Genomics Platform"/>
            <consortium name="The Broad Institute Genome Sequencing Center for Infectious Disease"/>
            <person name="Wu L."/>
            <person name="Ma J."/>
        </authorList>
    </citation>
    <scope>NUCLEOTIDE SEQUENCE [LARGE SCALE GENOMIC DNA]</scope>
    <source>
        <strain evidence="3">VKM B-3226</strain>
    </source>
</reference>
<accession>A0ABV7S2P7</accession>
<evidence type="ECO:0000256" key="1">
    <source>
        <dbReference type="SAM" id="MobiDB-lite"/>
    </source>
</evidence>
<organism evidence="2 3">
    <name type="scientific">Paracoccus simplex</name>
    <dbReference type="NCBI Taxonomy" id="2086346"/>
    <lineage>
        <taxon>Bacteria</taxon>
        <taxon>Pseudomonadati</taxon>
        <taxon>Pseudomonadota</taxon>
        <taxon>Alphaproteobacteria</taxon>
        <taxon>Rhodobacterales</taxon>
        <taxon>Paracoccaceae</taxon>
        <taxon>Paracoccus</taxon>
    </lineage>
</organism>
<dbReference type="RefSeq" id="WP_379033227.1">
    <property type="nucleotide sequence ID" value="NZ_JBHRXE010000058.1"/>
</dbReference>
<feature type="region of interest" description="Disordered" evidence="1">
    <location>
        <begin position="1"/>
        <end position="35"/>
    </location>
</feature>
<comment type="caution">
    <text evidence="2">The sequence shown here is derived from an EMBL/GenBank/DDBJ whole genome shotgun (WGS) entry which is preliminary data.</text>
</comment>
<keyword evidence="3" id="KW-1185">Reference proteome</keyword>
<name>A0ABV7S2P7_9RHOB</name>
<evidence type="ECO:0000313" key="3">
    <source>
        <dbReference type="Proteomes" id="UP001595596"/>
    </source>
</evidence>